<dbReference type="PROSITE" id="PS51421">
    <property type="entry name" value="RAS"/>
    <property type="match status" value="1"/>
</dbReference>
<evidence type="ECO:0000313" key="3">
    <source>
        <dbReference type="EMBL" id="KAB7497561.1"/>
    </source>
</evidence>
<dbReference type="Proteomes" id="UP000326759">
    <property type="component" value="Unassembled WGS sequence"/>
</dbReference>
<name>A0A5N5STM8_9CRUS</name>
<dbReference type="SMART" id="SM00173">
    <property type="entry name" value="RAS"/>
    <property type="match status" value="1"/>
</dbReference>
<dbReference type="AlphaFoldDB" id="A0A5N5STM8"/>
<dbReference type="InterPro" id="IPR001806">
    <property type="entry name" value="Small_GTPase"/>
</dbReference>
<dbReference type="Pfam" id="PF00071">
    <property type="entry name" value="Ras"/>
    <property type="match status" value="1"/>
</dbReference>
<dbReference type="InterPro" id="IPR005225">
    <property type="entry name" value="Small_GTP-bd"/>
</dbReference>
<evidence type="ECO:0000313" key="4">
    <source>
        <dbReference type="Proteomes" id="UP000326759"/>
    </source>
</evidence>
<reference evidence="3 4" key="1">
    <citation type="journal article" date="2019" name="PLoS Biol.">
        <title>Sex chromosomes control vertical transmission of feminizing Wolbachia symbionts in an isopod.</title>
        <authorList>
            <person name="Becking T."/>
            <person name="Chebbi M.A."/>
            <person name="Giraud I."/>
            <person name="Moumen B."/>
            <person name="Laverre T."/>
            <person name="Caubet Y."/>
            <person name="Peccoud J."/>
            <person name="Gilbert C."/>
            <person name="Cordaux R."/>
        </authorList>
    </citation>
    <scope>NUCLEOTIDE SEQUENCE [LARGE SCALE GENOMIC DNA]</scope>
    <source>
        <strain evidence="3">ANa2</strain>
        <tissue evidence="3">Whole body excluding digestive tract and cuticle</tissue>
    </source>
</reference>
<dbReference type="GO" id="GO:0035099">
    <property type="term" value="P:hemocyte migration"/>
    <property type="evidence" value="ECO:0007669"/>
    <property type="project" value="UniProtKB-ARBA"/>
</dbReference>
<organism evidence="3 4">
    <name type="scientific">Armadillidium nasatum</name>
    <dbReference type="NCBI Taxonomy" id="96803"/>
    <lineage>
        <taxon>Eukaryota</taxon>
        <taxon>Metazoa</taxon>
        <taxon>Ecdysozoa</taxon>
        <taxon>Arthropoda</taxon>
        <taxon>Crustacea</taxon>
        <taxon>Multicrustacea</taxon>
        <taxon>Malacostraca</taxon>
        <taxon>Eumalacostraca</taxon>
        <taxon>Peracarida</taxon>
        <taxon>Isopoda</taxon>
        <taxon>Oniscidea</taxon>
        <taxon>Crinocheta</taxon>
        <taxon>Armadillidiidae</taxon>
        <taxon>Armadillidium</taxon>
    </lineage>
</organism>
<sequence length="140" mass="15427">MSDSSVLKRPLKVTVVGDGTVGKTCLLIAYTTNEFPQTNVFILCFALDNRVSFENISSKWVPELKRHCQKTPIILVGTKKDIRNATEIPTKKGQKLCKKEGLAYYVECSAKTGEGIQEVFDKAVLAAVGLTKKKAKCTIM</sequence>
<dbReference type="InterPro" id="IPR003578">
    <property type="entry name" value="Small_GTPase_Rho"/>
</dbReference>
<dbReference type="SUPFAM" id="SSF52540">
    <property type="entry name" value="P-loop containing nucleoside triphosphate hydrolases"/>
    <property type="match status" value="1"/>
</dbReference>
<dbReference type="InterPro" id="IPR027417">
    <property type="entry name" value="P-loop_NTPase"/>
</dbReference>
<dbReference type="GO" id="GO:0007264">
    <property type="term" value="P:small GTPase-mediated signal transduction"/>
    <property type="evidence" value="ECO:0007669"/>
    <property type="project" value="InterPro"/>
</dbReference>
<dbReference type="OrthoDB" id="8830751at2759"/>
<dbReference type="NCBIfam" id="TIGR00231">
    <property type="entry name" value="small_GTP"/>
    <property type="match status" value="1"/>
</dbReference>
<dbReference type="EMBL" id="SEYY01020138">
    <property type="protein sequence ID" value="KAB7497561.1"/>
    <property type="molecule type" value="Genomic_DNA"/>
</dbReference>
<evidence type="ECO:0000256" key="2">
    <source>
        <dbReference type="ARBA" id="ARBA00023134"/>
    </source>
</evidence>
<dbReference type="PROSITE" id="PS51419">
    <property type="entry name" value="RAB"/>
    <property type="match status" value="1"/>
</dbReference>
<keyword evidence="4" id="KW-1185">Reference proteome</keyword>
<keyword evidence="1" id="KW-0547">Nucleotide-binding</keyword>
<evidence type="ECO:0000256" key="1">
    <source>
        <dbReference type="ARBA" id="ARBA00022741"/>
    </source>
</evidence>
<comment type="caution">
    <text evidence="3">The sequence shown here is derived from an EMBL/GenBank/DDBJ whole genome shotgun (WGS) entry which is preliminary data.</text>
</comment>
<dbReference type="GO" id="GO:0001667">
    <property type="term" value="P:ameboidal-type cell migration"/>
    <property type="evidence" value="ECO:0007669"/>
    <property type="project" value="UniProtKB-ARBA"/>
</dbReference>
<dbReference type="GO" id="GO:0022412">
    <property type="term" value="P:cellular process involved in reproduction in multicellular organism"/>
    <property type="evidence" value="ECO:0007669"/>
    <property type="project" value="UniProtKB-ARBA"/>
</dbReference>
<keyword evidence="2" id="KW-0342">GTP-binding</keyword>
<protein>
    <submittedName>
        <fullName evidence="3">Cdc42-like protein</fullName>
    </submittedName>
</protein>
<dbReference type="GO" id="GO:0003924">
    <property type="term" value="F:GTPase activity"/>
    <property type="evidence" value="ECO:0007669"/>
    <property type="project" value="InterPro"/>
</dbReference>
<dbReference type="GO" id="GO:0003006">
    <property type="term" value="P:developmental process involved in reproduction"/>
    <property type="evidence" value="ECO:0007669"/>
    <property type="project" value="UniProtKB-ARBA"/>
</dbReference>
<gene>
    <name evidence="3" type="ORF">Anas_02387</name>
</gene>
<accession>A0A5N5STM8</accession>
<dbReference type="CDD" id="cd00157">
    <property type="entry name" value="Rho"/>
    <property type="match status" value="1"/>
</dbReference>
<dbReference type="GO" id="GO:0005525">
    <property type="term" value="F:GTP binding"/>
    <property type="evidence" value="ECO:0007669"/>
    <property type="project" value="UniProtKB-KW"/>
</dbReference>
<dbReference type="Gene3D" id="3.40.50.300">
    <property type="entry name" value="P-loop containing nucleotide triphosphate hydrolases"/>
    <property type="match status" value="2"/>
</dbReference>
<dbReference type="SMART" id="SM00174">
    <property type="entry name" value="RHO"/>
    <property type="match status" value="1"/>
</dbReference>
<proteinExistence type="predicted"/>
<dbReference type="PROSITE" id="PS51420">
    <property type="entry name" value="RHO"/>
    <property type="match status" value="1"/>
</dbReference>
<dbReference type="GO" id="GO:0035006">
    <property type="term" value="P:melanization defense response"/>
    <property type="evidence" value="ECO:0007669"/>
    <property type="project" value="UniProtKB-ARBA"/>
</dbReference>
<dbReference type="PANTHER" id="PTHR24072">
    <property type="entry name" value="RHO FAMILY GTPASE"/>
    <property type="match status" value="1"/>
</dbReference>
<dbReference type="SMART" id="SM00175">
    <property type="entry name" value="RAB"/>
    <property type="match status" value="1"/>
</dbReference>